<evidence type="ECO:0000313" key="2">
    <source>
        <dbReference type="Proteomes" id="UP000887566"/>
    </source>
</evidence>
<evidence type="ECO:0000256" key="1">
    <source>
        <dbReference type="SAM" id="MobiDB-lite"/>
    </source>
</evidence>
<dbReference type="WBParaSite" id="PSAMB.scaffold3598size17641.g22045.t1">
    <property type="protein sequence ID" value="PSAMB.scaffold3598size17641.g22045.t1"/>
    <property type="gene ID" value="PSAMB.scaffold3598size17641.g22045"/>
</dbReference>
<organism evidence="2 3">
    <name type="scientific">Plectus sambesii</name>
    <dbReference type="NCBI Taxonomy" id="2011161"/>
    <lineage>
        <taxon>Eukaryota</taxon>
        <taxon>Metazoa</taxon>
        <taxon>Ecdysozoa</taxon>
        <taxon>Nematoda</taxon>
        <taxon>Chromadorea</taxon>
        <taxon>Plectida</taxon>
        <taxon>Plectina</taxon>
        <taxon>Plectoidea</taxon>
        <taxon>Plectidae</taxon>
        <taxon>Plectus</taxon>
    </lineage>
</organism>
<dbReference type="Proteomes" id="UP000887566">
    <property type="component" value="Unplaced"/>
</dbReference>
<dbReference type="AlphaFoldDB" id="A0A914WAZ1"/>
<name>A0A914WAZ1_9BILA</name>
<feature type="region of interest" description="Disordered" evidence="1">
    <location>
        <begin position="41"/>
        <end position="63"/>
    </location>
</feature>
<sequence>MLVLPVCTLCTRANRSQPRRHDAVLPHRLVDQRRLLLPRGSYEDTSYEDTTSHLTRKRRSAQSRRQLRVASVARAPPIRPPAALLHLPVRWGQRTAAAATAVEWRPPGVAPDDVSNRLEALLLSLGAADRVIDVRPPLIGACAAADRGAALLPHYRLHSPVACGVEQTRAKSIGKQLVAHSVGRSPPHSRQTHSWFGPHHFCTYRLLHQFFTIGNMSMGLRAIMYGGDSDKEEAAAKKERRKQRG</sequence>
<accession>A0A914WAZ1</accession>
<protein>
    <submittedName>
        <fullName evidence="3">Uncharacterized protein</fullName>
    </submittedName>
</protein>
<keyword evidence="2" id="KW-1185">Reference proteome</keyword>
<evidence type="ECO:0000313" key="3">
    <source>
        <dbReference type="WBParaSite" id="PSAMB.scaffold3598size17641.g22045.t1"/>
    </source>
</evidence>
<feature type="compositionally biased region" description="Basic residues" evidence="1">
    <location>
        <begin position="54"/>
        <end position="63"/>
    </location>
</feature>
<proteinExistence type="predicted"/>
<reference evidence="3" key="1">
    <citation type="submission" date="2022-11" db="UniProtKB">
        <authorList>
            <consortium name="WormBaseParasite"/>
        </authorList>
    </citation>
    <scope>IDENTIFICATION</scope>
</reference>